<dbReference type="Proteomes" id="UP000230407">
    <property type="component" value="Unassembled WGS sequence"/>
</dbReference>
<gene>
    <name evidence="1" type="ORF">CUT44_06030</name>
</gene>
<name>A0A2M8M534_9ACTN</name>
<accession>A0A2M8M534</accession>
<reference evidence="1 2" key="1">
    <citation type="submission" date="2017-11" db="EMBL/GenBank/DDBJ databases">
        <title>Streptomyces carmine sp. nov., a novel actinomycete isolated from Sophora alopecuroides in Xinjiang, China.</title>
        <authorList>
            <person name="Wang Y."/>
            <person name="Luo X."/>
            <person name="Wan C."/>
            <person name="Zhang L."/>
        </authorList>
    </citation>
    <scope>NUCLEOTIDE SEQUENCE [LARGE SCALE GENOMIC DNA]</scope>
    <source>
        <strain evidence="1 2">TRM SA0054</strain>
    </source>
</reference>
<protein>
    <submittedName>
        <fullName evidence="1">Uncharacterized protein</fullName>
    </submittedName>
</protein>
<evidence type="ECO:0000313" key="2">
    <source>
        <dbReference type="Proteomes" id="UP000230407"/>
    </source>
</evidence>
<dbReference type="AlphaFoldDB" id="A0A2M8M534"/>
<organism evidence="1 2">
    <name type="scientific">Streptomyces carminius</name>
    <dbReference type="NCBI Taxonomy" id="2665496"/>
    <lineage>
        <taxon>Bacteria</taxon>
        <taxon>Bacillati</taxon>
        <taxon>Actinomycetota</taxon>
        <taxon>Actinomycetes</taxon>
        <taxon>Kitasatosporales</taxon>
        <taxon>Streptomycetaceae</taxon>
        <taxon>Streptomyces</taxon>
    </lineage>
</organism>
<comment type="caution">
    <text evidence="1">The sequence shown here is derived from an EMBL/GenBank/DDBJ whole genome shotgun (WGS) entry which is preliminary data.</text>
</comment>
<keyword evidence="2" id="KW-1185">Reference proteome</keyword>
<dbReference type="EMBL" id="PGGW01000017">
    <property type="protein sequence ID" value="PJE99314.1"/>
    <property type="molecule type" value="Genomic_DNA"/>
</dbReference>
<evidence type="ECO:0000313" key="1">
    <source>
        <dbReference type="EMBL" id="PJE99314.1"/>
    </source>
</evidence>
<proteinExistence type="predicted"/>
<dbReference type="RefSeq" id="WP_100201112.1">
    <property type="nucleotide sequence ID" value="NZ_PGGW01000017.1"/>
</dbReference>
<sequence>MERDGQLPLHQLVAARLKEAHTAVRTLRAPEDVRVGLARRLLVITAAARHDPAGAARRLERLVADLDAGVLPRHGEDPRADGSV</sequence>